<feature type="transmembrane region" description="Helical" evidence="1">
    <location>
        <begin position="360"/>
        <end position="386"/>
    </location>
</feature>
<dbReference type="Pfam" id="PF01433">
    <property type="entry name" value="Peptidase_M1"/>
    <property type="match status" value="1"/>
</dbReference>
<dbReference type="AlphaFoldDB" id="A0A8H9FZR7"/>
<evidence type="ECO:0000256" key="1">
    <source>
        <dbReference type="SAM" id="Phobius"/>
    </source>
</evidence>
<keyword evidence="1" id="KW-0472">Membrane</keyword>
<sequence length="1215" mass="141062">MFKTIFLFEIKRWLKQPVFYVYCAIYFGLAYFTTISSLGAFDSISSTTSTPVNINSPLHIAGFLNSFSTLIYFLLPTIIGASVYRDYLYNMHTLLFSYPLNKLNYLSAKFLSSLVIVTIIALLCVLAFYFGQFQPNINKDLLGPNYFRAYVEGFLVTVIPNFILFGIIIFALVTFSRNIYVGFVFVLILFLLQSLLDAAMQNMDNRYLAAILDPFGFEPIQYYSRYWSVDEQNTNLLPIRGVLIYNRLIWLGFAALLFGFVYYKFSFSQLGVSFKKAKSSDRMVKDNFGSILKIALPQVKKDYSFWSNLKLSWRLSNNDFKFLVKNWTFIILLIIAFLFVLVVISVSGEIFGTSTYPVTWQVLISMGSIYSFFLNIMIFLFSGMLIQRSRQTNMFLLIEATSVPNWVLLFSKVIAMIKMVYLVMLVCLINGIVYQIYEGYYQFEIGHYMYELFVLIPIKVLYLILFAFFIHNFFKNYFIGFIICLVLFFSLPFLSKIGIEQMIFRPHADPSYSYSDMNGYGEIRHFIYYRIYWILLGIVMFGLTLLFWRRGIISNIKEKFNLVAQRAKPQLIVPMVLAIAGFIGLGYGIYSENNVKQPHYSALERELQQVDYEKQYKRYEGRSIPRLVDVKVDMDIDPKNRNFNTLGKFVYVNKTSEPIDTIFMNKSPDNIISAKFDRDAKRIVQDSVLAVDIYFLSKALNPGDTLKIDYTIRNKANGFLFDRSSVLENGTFLNNLIFPVLSYSESGELVDNNVRKKYGLPDKMRMPDPRDSSKLGNNYISQDADWITFEATLSTDKDQIAIAPGYLQKEWEKDGKRYFHYKMDAPILNFYSFMSAKYETKKEKYKGKNLEIYYHKGHEFNLDRMMASMKKSLDYYEHNFGPYQFQQMRIIEFPSSMGTFAQAFANTVPFSEGIGFIAKVDEKDPNAVDYAYSVVAHEFAHQWWAHQVIGAYVQGSTMMSESLAEYSSLKVLEHTYGKEQMFRFLKDALDKYLHGRSNEKIRENPLMFNENQPYIHYNKGSMVMYAMSDYLGEQKFNDFLKNYTSQYKFQNPPYTTSIEFVNMLKPVVPDSLQYLVKDLFETVTIYDNKVTDAKVKDLGNNKYEVEISFQVSKYRTDPLGKKSYEDIKGTALTHKEGKKSIQSLPLGDYVEIGIFAEETEKNGFKFDNPILLKKVKLSAINNKLKFVVDKKPVQVGVDPNYKLLDTDSEDNRKKI</sequence>
<feature type="transmembrane region" description="Helical" evidence="1">
    <location>
        <begin position="244"/>
        <end position="265"/>
    </location>
</feature>
<feature type="transmembrane region" description="Helical" evidence="1">
    <location>
        <begin position="477"/>
        <end position="495"/>
    </location>
</feature>
<dbReference type="InterPro" id="IPR034015">
    <property type="entry name" value="M1_LTA4H"/>
</dbReference>
<proteinExistence type="predicted"/>
<dbReference type="Pfam" id="PF12730">
    <property type="entry name" value="ABC2_membrane_4"/>
    <property type="match status" value="1"/>
</dbReference>
<comment type="caution">
    <text evidence="3">The sequence shown here is derived from an EMBL/GenBank/DDBJ whole genome shotgun (WGS) entry which is preliminary data.</text>
</comment>
<evidence type="ECO:0000313" key="3">
    <source>
        <dbReference type="EMBL" id="GGE13780.1"/>
    </source>
</evidence>
<accession>A0A8H9FZR7</accession>
<dbReference type="SUPFAM" id="SSF55486">
    <property type="entry name" value="Metalloproteases ('zincins'), catalytic domain"/>
    <property type="match status" value="1"/>
</dbReference>
<keyword evidence="4" id="KW-1185">Reference proteome</keyword>
<reference evidence="3" key="2">
    <citation type="submission" date="2020-09" db="EMBL/GenBank/DDBJ databases">
        <authorList>
            <person name="Sun Q."/>
            <person name="Zhou Y."/>
        </authorList>
    </citation>
    <scope>NUCLEOTIDE SEQUENCE</scope>
    <source>
        <strain evidence="3">CGMCC 1.15966</strain>
    </source>
</reference>
<feature type="transmembrane region" description="Helical" evidence="1">
    <location>
        <begin position="569"/>
        <end position="590"/>
    </location>
</feature>
<organism evidence="3 4">
    <name type="scientific">Sphingobacterium cellulitidis</name>
    <dbReference type="NCBI Taxonomy" id="1768011"/>
    <lineage>
        <taxon>Bacteria</taxon>
        <taxon>Pseudomonadati</taxon>
        <taxon>Bacteroidota</taxon>
        <taxon>Sphingobacteriia</taxon>
        <taxon>Sphingobacteriales</taxon>
        <taxon>Sphingobacteriaceae</taxon>
        <taxon>Sphingobacterium</taxon>
    </lineage>
</organism>
<feature type="transmembrane region" description="Helical" evidence="1">
    <location>
        <begin position="20"/>
        <end position="40"/>
    </location>
</feature>
<dbReference type="RefSeq" id="WP_182498724.1">
    <property type="nucleotide sequence ID" value="NZ_BMKM01000002.1"/>
</dbReference>
<feature type="transmembrane region" description="Helical" evidence="1">
    <location>
        <begin position="60"/>
        <end position="84"/>
    </location>
</feature>
<evidence type="ECO:0000259" key="2">
    <source>
        <dbReference type="Pfam" id="PF01433"/>
    </source>
</evidence>
<dbReference type="GO" id="GO:0008270">
    <property type="term" value="F:zinc ion binding"/>
    <property type="evidence" value="ECO:0007669"/>
    <property type="project" value="InterPro"/>
</dbReference>
<evidence type="ECO:0000313" key="4">
    <source>
        <dbReference type="Proteomes" id="UP000614460"/>
    </source>
</evidence>
<keyword evidence="1" id="KW-0812">Transmembrane</keyword>
<feature type="transmembrane region" description="Helical" evidence="1">
    <location>
        <begin position="327"/>
        <end position="348"/>
    </location>
</feature>
<dbReference type="PANTHER" id="PTHR45726:SF3">
    <property type="entry name" value="LEUKOTRIENE A-4 HYDROLASE"/>
    <property type="match status" value="1"/>
</dbReference>
<dbReference type="EMBL" id="BMKM01000002">
    <property type="protein sequence ID" value="GGE13780.1"/>
    <property type="molecule type" value="Genomic_DNA"/>
</dbReference>
<name>A0A8H9FZR7_9SPHI</name>
<feature type="transmembrane region" description="Helical" evidence="1">
    <location>
        <begin position="105"/>
        <end position="130"/>
    </location>
</feature>
<feature type="transmembrane region" description="Helical" evidence="1">
    <location>
        <begin position="179"/>
        <end position="196"/>
    </location>
</feature>
<dbReference type="Gene3D" id="1.10.390.10">
    <property type="entry name" value="Neutral Protease Domain 2"/>
    <property type="match status" value="1"/>
</dbReference>
<feature type="transmembrane region" description="Helical" evidence="1">
    <location>
        <begin position="449"/>
        <end position="470"/>
    </location>
</feature>
<keyword evidence="1" id="KW-1133">Transmembrane helix</keyword>
<dbReference type="PANTHER" id="PTHR45726">
    <property type="entry name" value="LEUKOTRIENE A-4 HYDROLASE"/>
    <property type="match status" value="1"/>
</dbReference>
<feature type="transmembrane region" description="Helical" evidence="1">
    <location>
        <begin position="150"/>
        <end position="172"/>
    </location>
</feature>
<dbReference type="InterPro" id="IPR014782">
    <property type="entry name" value="Peptidase_M1_dom"/>
</dbReference>
<feature type="transmembrane region" description="Helical" evidence="1">
    <location>
        <begin position="527"/>
        <end position="548"/>
    </location>
</feature>
<dbReference type="Proteomes" id="UP000614460">
    <property type="component" value="Unassembled WGS sequence"/>
</dbReference>
<dbReference type="InterPro" id="IPR027268">
    <property type="entry name" value="Peptidase_M4/M1_CTD_sf"/>
</dbReference>
<feature type="domain" description="Peptidase M1 membrane alanine aminopeptidase" evidence="2">
    <location>
        <begin position="868"/>
        <end position="1052"/>
    </location>
</feature>
<reference evidence="3" key="1">
    <citation type="journal article" date="2014" name="Int. J. Syst. Evol. Microbiol.">
        <title>Complete genome sequence of Corynebacterium casei LMG S-19264T (=DSM 44701T), isolated from a smear-ripened cheese.</title>
        <authorList>
            <consortium name="US DOE Joint Genome Institute (JGI-PGF)"/>
            <person name="Walter F."/>
            <person name="Albersmeier A."/>
            <person name="Kalinowski J."/>
            <person name="Ruckert C."/>
        </authorList>
    </citation>
    <scope>NUCLEOTIDE SEQUENCE</scope>
    <source>
        <strain evidence="3">CGMCC 1.15966</strain>
    </source>
</reference>
<dbReference type="GO" id="GO:0008237">
    <property type="term" value="F:metallopeptidase activity"/>
    <property type="evidence" value="ECO:0007669"/>
    <property type="project" value="InterPro"/>
</dbReference>
<gene>
    <name evidence="3" type="ORF">GCM10011516_09530</name>
</gene>
<protein>
    <recommendedName>
        <fullName evidence="2">Peptidase M1 membrane alanine aminopeptidase domain-containing protein</fullName>
    </recommendedName>
</protein>